<organism evidence="1 2">
    <name type="scientific">Lactiplantibacillus plantarum</name>
    <name type="common">Lactobacillus plantarum</name>
    <dbReference type="NCBI Taxonomy" id="1590"/>
    <lineage>
        <taxon>Bacteria</taxon>
        <taxon>Bacillati</taxon>
        <taxon>Bacillota</taxon>
        <taxon>Bacilli</taxon>
        <taxon>Lactobacillales</taxon>
        <taxon>Lactobacillaceae</taxon>
        <taxon>Lactiplantibacillus</taxon>
    </lineage>
</organism>
<sequence length="157" mass="17802">MVSKKNVQVSDYLRDKLIFLHTNFKNSNELFKGVNEVAKQNGYVTEDFLPKIIKRESTFPTGLQLEKCGVAIPHTDADTIRKEFVSVIVNESPIRFKRMDDPTQEVDAKLVFVLGLNRPHAQLEMLQALMSIIQDASLVDKLEHANTNADIYDLLGN</sequence>
<proteinExistence type="predicted"/>
<dbReference type="Pfam" id="PF00359">
    <property type="entry name" value="PTS_EIIA_2"/>
    <property type="match status" value="1"/>
</dbReference>
<dbReference type="Gene3D" id="3.40.930.10">
    <property type="entry name" value="Mannitol-specific EII, Chain A"/>
    <property type="match status" value="1"/>
</dbReference>
<dbReference type="PANTHER" id="PTHR47738">
    <property type="entry name" value="PTS SYSTEM FRUCTOSE-LIKE EIIA COMPONENT-RELATED"/>
    <property type="match status" value="1"/>
</dbReference>
<dbReference type="CDD" id="cd00211">
    <property type="entry name" value="PTS_IIA_fru"/>
    <property type="match status" value="1"/>
</dbReference>
<dbReference type="PANTHER" id="PTHR47738:SF3">
    <property type="entry name" value="PHOSPHOTRANSFERASE SYSTEM MANNITOL_FRUCTOSE-SPECIFIC IIA DOMAIN CONTAINING PROTEIN"/>
    <property type="match status" value="1"/>
</dbReference>
<dbReference type="EC" id="2.7.1.191" evidence="1"/>
<accession>A0A1E3KWE6</accession>
<dbReference type="SUPFAM" id="SSF55804">
    <property type="entry name" value="Phoshotransferase/anion transport protein"/>
    <property type="match status" value="1"/>
</dbReference>
<dbReference type="InterPro" id="IPR016152">
    <property type="entry name" value="PTrfase/Anion_transptr"/>
</dbReference>
<dbReference type="InterPro" id="IPR051541">
    <property type="entry name" value="PTS_SugarTrans_NitroReg"/>
</dbReference>
<gene>
    <name evidence="1" type="ORF">LPJSA22_03164</name>
</gene>
<dbReference type="GO" id="GO:0016740">
    <property type="term" value="F:transferase activity"/>
    <property type="evidence" value="ECO:0007669"/>
    <property type="project" value="UniProtKB-KW"/>
</dbReference>
<dbReference type="Proteomes" id="UP000094892">
    <property type="component" value="Unassembled WGS sequence"/>
</dbReference>
<dbReference type="PATRIC" id="fig|1590.231.peg.330"/>
<protein>
    <submittedName>
        <fullName evidence="1">Protein-N(Pi)-phosphohistidine--sugar phosphotransferase</fullName>
        <ecNumber evidence="1">2.7.1.191</ecNumber>
    </submittedName>
</protein>
<dbReference type="AlphaFoldDB" id="A0A1E3KWE6"/>
<evidence type="ECO:0000313" key="2">
    <source>
        <dbReference type="Proteomes" id="UP000094892"/>
    </source>
</evidence>
<dbReference type="RefSeq" id="WP_063721920.1">
    <property type="nucleotide sequence ID" value="NZ_AP028145.1"/>
</dbReference>
<dbReference type="InterPro" id="IPR002178">
    <property type="entry name" value="PTS_EIIA_type-2_dom"/>
</dbReference>
<dbReference type="PROSITE" id="PS51094">
    <property type="entry name" value="PTS_EIIA_TYPE_2"/>
    <property type="match status" value="1"/>
</dbReference>
<name>A0A1E3KWE6_LACPN</name>
<dbReference type="EMBL" id="MCOL01000001">
    <property type="protein sequence ID" value="ODO63142.1"/>
    <property type="molecule type" value="Genomic_DNA"/>
</dbReference>
<comment type="caution">
    <text evidence="1">The sequence shown here is derived from an EMBL/GenBank/DDBJ whole genome shotgun (WGS) entry which is preliminary data.</text>
</comment>
<keyword evidence="1" id="KW-0808">Transferase</keyword>
<reference evidence="1 2" key="1">
    <citation type="submission" date="2016-08" db="EMBL/GenBank/DDBJ databases">
        <title>Genome sequencing of Lactobacillus plantarum JSA22, isolated from fermented soybean paste.</title>
        <authorList>
            <person name="Choi H.S."/>
        </authorList>
    </citation>
    <scope>NUCLEOTIDE SEQUENCE [LARGE SCALE GENOMIC DNA]</scope>
    <source>
        <strain evidence="1 2">JSA22</strain>
    </source>
</reference>
<evidence type="ECO:0000313" key="1">
    <source>
        <dbReference type="EMBL" id="ODO63142.1"/>
    </source>
</evidence>